<evidence type="ECO:0000256" key="4">
    <source>
        <dbReference type="SAM" id="MobiDB-lite"/>
    </source>
</evidence>
<dbReference type="SMART" id="SM00298">
    <property type="entry name" value="CHROMO"/>
    <property type="match status" value="2"/>
</dbReference>
<evidence type="ECO:0000256" key="3">
    <source>
        <dbReference type="ARBA" id="ARBA00023242"/>
    </source>
</evidence>
<keyword evidence="7" id="KW-1185">Reference proteome</keyword>
<proteinExistence type="predicted"/>
<feature type="region of interest" description="Disordered" evidence="4">
    <location>
        <begin position="1"/>
        <end position="46"/>
    </location>
</feature>
<dbReference type="AlphaFoldDB" id="A0A8K0WL79"/>
<dbReference type="GO" id="GO:0006338">
    <property type="term" value="P:chromatin remodeling"/>
    <property type="evidence" value="ECO:0007669"/>
    <property type="project" value="UniProtKB-ARBA"/>
</dbReference>
<evidence type="ECO:0000313" key="6">
    <source>
        <dbReference type="EMBL" id="KAH7308404.1"/>
    </source>
</evidence>
<evidence type="ECO:0000313" key="7">
    <source>
        <dbReference type="Proteomes" id="UP000813444"/>
    </source>
</evidence>
<reference evidence="6" key="1">
    <citation type="journal article" date="2021" name="Nat. Commun.">
        <title>Genetic determinants of endophytism in the Arabidopsis root mycobiome.</title>
        <authorList>
            <person name="Mesny F."/>
            <person name="Miyauchi S."/>
            <person name="Thiergart T."/>
            <person name="Pickel B."/>
            <person name="Atanasova L."/>
            <person name="Karlsson M."/>
            <person name="Huettel B."/>
            <person name="Barry K.W."/>
            <person name="Haridas S."/>
            <person name="Chen C."/>
            <person name="Bauer D."/>
            <person name="Andreopoulos W."/>
            <person name="Pangilinan J."/>
            <person name="LaButti K."/>
            <person name="Riley R."/>
            <person name="Lipzen A."/>
            <person name="Clum A."/>
            <person name="Drula E."/>
            <person name="Henrissat B."/>
            <person name="Kohler A."/>
            <person name="Grigoriev I.V."/>
            <person name="Martin F.M."/>
            <person name="Hacquard S."/>
        </authorList>
    </citation>
    <scope>NUCLEOTIDE SEQUENCE</scope>
    <source>
        <strain evidence="6">MPI-CAGE-CH-0235</strain>
    </source>
</reference>
<evidence type="ECO:0000256" key="2">
    <source>
        <dbReference type="ARBA" id="ARBA00011353"/>
    </source>
</evidence>
<dbReference type="GO" id="GO:0005634">
    <property type="term" value="C:nucleus"/>
    <property type="evidence" value="ECO:0007669"/>
    <property type="project" value="UniProtKB-SubCell"/>
</dbReference>
<dbReference type="InterPro" id="IPR000953">
    <property type="entry name" value="Chromo/chromo_shadow_dom"/>
</dbReference>
<dbReference type="PANTHER" id="PTHR22812">
    <property type="entry name" value="CHROMOBOX PROTEIN"/>
    <property type="match status" value="1"/>
</dbReference>
<organism evidence="6 7">
    <name type="scientific">Stachybotrys elegans</name>
    <dbReference type="NCBI Taxonomy" id="80388"/>
    <lineage>
        <taxon>Eukaryota</taxon>
        <taxon>Fungi</taxon>
        <taxon>Dikarya</taxon>
        <taxon>Ascomycota</taxon>
        <taxon>Pezizomycotina</taxon>
        <taxon>Sordariomycetes</taxon>
        <taxon>Hypocreomycetidae</taxon>
        <taxon>Hypocreales</taxon>
        <taxon>Stachybotryaceae</taxon>
        <taxon>Stachybotrys</taxon>
    </lineage>
</organism>
<evidence type="ECO:0000256" key="1">
    <source>
        <dbReference type="ARBA" id="ARBA00004123"/>
    </source>
</evidence>
<dbReference type="SUPFAM" id="SSF54160">
    <property type="entry name" value="Chromo domain-like"/>
    <property type="match status" value="2"/>
</dbReference>
<dbReference type="Proteomes" id="UP000813444">
    <property type="component" value="Unassembled WGS sequence"/>
</dbReference>
<feature type="compositionally biased region" description="Polar residues" evidence="4">
    <location>
        <begin position="26"/>
        <end position="44"/>
    </location>
</feature>
<evidence type="ECO:0000259" key="5">
    <source>
        <dbReference type="PROSITE" id="PS50013"/>
    </source>
</evidence>
<feature type="domain" description="Chromo" evidence="5">
    <location>
        <begin position="124"/>
        <end position="187"/>
    </location>
</feature>
<comment type="subcellular location">
    <subcellularLocation>
        <location evidence="1">Nucleus</location>
    </subcellularLocation>
</comment>
<dbReference type="InterPro" id="IPR016197">
    <property type="entry name" value="Chromo-like_dom_sf"/>
</dbReference>
<keyword evidence="3" id="KW-0539">Nucleus</keyword>
<comment type="subunit">
    <text evidence="2">Component of the NuA4 histone acetyltransferase complex.</text>
</comment>
<dbReference type="InterPro" id="IPR051219">
    <property type="entry name" value="Heterochromatin_chromo-domain"/>
</dbReference>
<dbReference type="InterPro" id="IPR023780">
    <property type="entry name" value="Chromo_domain"/>
</dbReference>
<feature type="domain" description="Chromo" evidence="5">
    <location>
        <begin position="52"/>
        <end position="103"/>
    </location>
</feature>
<dbReference type="PROSITE" id="PS50013">
    <property type="entry name" value="CHROMO_2"/>
    <property type="match status" value="2"/>
</dbReference>
<dbReference type="OrthoDB" id="433924at2759"/>
<gene>
    <name evidence="6" type="ORF">B0I35DRAFT_441849</name>
</gene>
<name>A0A8K0WL79_9HYPO</name>
<protein>
    <recommendedName>
        <fullName evidence="5">Chromo domain-containing protein</fullName>
    </recommendedName>
</protein>
<dbReference type="CDD" id="cd00024">
    <property type="entry name" value="CD_CSD"/>
    <property type="match status" value="2"/>
</dbReference>
<dbReference type="EMBL" id="JAGPNK010000015">
    <property type="protein sequence ID" value="KAH7308404.1"/>
    <property type="molecule type" value="Genomic_DNA"/>
</dbReference>
<dbReference type="Gene3D" id="2.40.50.40">
    <property type="match status" value="2"/>
</dbReference>
<dbReference type="Pfam" id="PF00385">
    <property type="entry name" value="Chromo"/>
    <property type="match status" value="1"/>
</dbReference>
<comment type="caution">
    <text evidence="6">The sequence shown here is derived from an EMBL/GenBank/DDBJ whole genome shotgun (WGS) entry which is preliminary data.</text>
</comment>
<sequence>MADMASAKGLLNIPAKDNAAGARTNPGEQTSGPKNDVTEITETNQDYDGEEHEVVALLDHRMVEDGSVDLLVHWAGESAEQATWEPEREIQLGAADLLYNYWQNAGGRTEVLFHTPKDAPPEVYHVFKVLHHERQRPRGFEFQVQWVGYPASPADITVEPEPKLKKIAPTALTEYWNSLGGRNRFLKKKRNVKKL</sequence>
<accession>A0A8K0WL79</accession>